<evidence type="ECO:0000313" key="2">
    <source>
        <dbReference type="EMBL" id="DAF89514.1"/>
    </source>
</evidence>
<evidence type="ECO:0000256" key="1">
    <source>
        <dbReference type="SAM" id="Phobius"/>
    </source>
</evidence>
<feature type="transmembrane region" description="Helical" evidence="1">
    <location>
        <begin position="191"/>
        <end position="210"/>
    </location>
</feature>
<keyword evidence="1" id="KW-1133">Transmembrane helix</keyword>
<keyword evidence="1" id="KW-0812">Transmembrane</keyword>
<proteinExistence type="predicted"/>
<feature type="transmembrane region" description="Helical" evidence="1">
    <location>
        <begin position="90"/>
        <end position="109"/>
    </location>
</feature>
<reference evidence="2" key="1">
    <citation type="journal article" date="2021" name="Proc. Natl. Acad. Sci. U.S.A.">
        <title>A Catalog of Tens of Thousands of Viruses from Human Metagenomes Reveals Hidden Associations with Chronic Diseases.</title>
        <authorList>
            <person name="Tisza M.J."/>
            <person name="Buck C.B."/>
        </authorList>
    </citation>
    <scope>NUCLEOTIDE SEQUENCE</scope>
    <source>
        <strain evidence="2">Cty4N14</strain>
    </source>
</reference>
<feature type="transmembrane region" description="Helical" evidence="1">
    <location>
        <begin position="116"/>
        <end position="136"/>
    </location>
</feature>
<organism evidence="2">
    <name type="scientific">Phage sp. cty4N14</name>
    <dbReference type="NCBI Taxonomy" id="2825799"/>
    <lineage>
        <taxon>Viruses</taxon>
    </lineage>
</organism>
<protein>
    <submittedName>
        <fullName evidence="2">Uncharacterized protein</fullName>
    </submittedName>
</protein>
<feature type="transmembrane region" description="Helical" evidence="1">
    <location>
        <begin position="156"/>
        <end position="179"/>
    </location>
</feature>
<name>A0A8S5U4Y0_9VIRU</name>
<dbReference type="EMBL" id="BK016011">
    <property type="protein sequence ID" value="DAF89514.1"/>
    <property type="molecule type" value="Genomic_DNA"/>
</dbReference>
<sequence>METLNIISTSTDCLDFCCAFFADNYTIKISFRRNSKFTVVGYLSDDFVCPFDNIIILSNSFLGKIFHHCFAPRKGTVIELCNVRPCRAEISFHFVVFFSVCFSFFWCLIASVVKALAILPIFSKIFFPGGLVFWIFRIEIFNTVLQPFVQEVVDRFNVSTSGLFLFFCKLIFVFLKVCLRFFKIANRVSKVIITITIRVVFFIVGSLSNFNSF</sequence>
<keyword evidence="1" id="KW-0472">Membrane</keyword>
<accession>A0A8S5U4Y0</accession>